<dbReference type="EMBL" id="BGPR01043153">
    <property type="protein sequence ID" value="GBO19701.1"/>
    <property type="molecule type" value="Genomic_DNA"/>
</dbReference>
<evidence type="ECO:0000313" key="4">
    <source>
        <dbReference type="EMBL" id="GBO19701.1"/>
    </source>
</evidence>
<evidence type="ECO:0000313" key="1">
    <source>
        <dbReference type="EMBL" id="GBL77237.1"/>
    </source>
</evidence>
<name>A0A4Y2ACA0_ARAVE</name>
<dbReference type="EMBL" id="BGPR01080075">
    <property type="protein sequence ID" value="GBL77237.1"/>
    <property type="molecule type" value="Genomic_DNA"/>
</dbReference>
<evidence type="ECO:0000313" key="2">
    <source>
        <dbReference type="EMBL" id="GBL79391.1"/>
    </source>
</evidence>
<keyword evidence="5" id="KW-1185">Reference proteome</keyword>
<dbReference type="AlphaFoldDB" id="A0A4Y2ACA0"/>
<sequence>MLPDKCTFKTLSPFQSPADLGTSLPYQFRSHCLFANTRISAHAQNSSPSLPPACIGSRRSLPVAGCDAVSRPRPYFTRAALDHKKEITLFPSLLSCSNST</sequence>
<evidence type="ECO:0000313" key="5">
    <source>
        <dbReference type="Proteomes" id="UP000499080"/>
    </source>
</evidence>
<reference evidence="1 5" key="1">
    <citation type="journal article" date="2019" name="Sci. Rep.">
        <title>Orb-weaving spider Araneus ventricosus genome elucidates the spidroin gene catalogue.</title>
        <authorList>
            <person name="Kono N."/>
            <person name="Nakamura H."/>
            <person name="Ohtoshi R."/>
            <person name="Moran D.A.P."/>
            <person name="Shinohara A."/>
            <person name="Yoshida Y."/>
            <person name="Fujiwara M."/>
            <person name="Mori M."/>
            <person name="Tomita M."/>
            <person name="Arakawa K."/>
        </authorList>
    </citation>
    <scope>NUCLEOTIDE SEQUENCE [LARGE SCALE GENOMIC DNA]</scope>
</reference>
<accession>A0A4Y2ACA0</accession>
<organism evidence="1 5">
    <name type="scientific">Araneus ventricosus</name>
    <name type="common">Orbweaver spider</name>
    <name type="synonym">Epeira ventricosa</name>
    <dbReference type="NCBI Taxonomy" id="182803"/>
    <lineage>
        <taxon>Eukaryota</taxon>
        <taxon>Metazoa</taxon>
        <taxon>Ecdysozoa</taxon>
        <taxon>Arthropoda</taxon>
        <taxon>Chelicerata</taxon>
        <taxon>Arachnida</taxon>
        <taxon>Araneae</taxon>
        <taxon>Araneomorphae</taxon>
        <taxon>Entelegynae</taxon>
        <taxon>Araneoidea</taxon>
        <taxon>Araneidae</taxon>
        <taxon>Araneus</taxon>
    </lineage>
</organism>
<protein>
    <submittedName>
        <fullName evidence="1">Uncharacterized protein</fullName>
    </submittedName>
</protein>
<evidence type="ECO:0000313" key="3">
    <source>
        <dbReference type="EMBL" id="GBO19685.1"/>
    </source>
</evidence>
<dbReference type="EMBL" id="BGPR01080600">
    <property type="protein sequence ID" value="GBL79391.1"/>
    <property type="molecule type" value="Genomic_DNA"/>
</dbReference>
<dbReference type="EMBL" id="BGPR01043147">
    <property type="protein sequence ID" value="GBO19685.1"/>
    <property type="molecule type" value="Genomic_DNA"/>
</dbReference>
<proteinExistence type="predicted"/>
<comment type="caution">
    <text evidence="1">The sequence shown here is derived from an EMBL/GenBank/DDBJ whole genome shotgun (WGS) entry which is preliminary data.</text>
</comment>
<dbReference type="Proteomes" id="UP000499080">
    <property type="component" value="Unassembled WGS sequence"/>
</dbReference>
<gene>
    <name evidence="1" type="ORF">AVEN_201488_1</name>
    <name evidence="2" type="ORF">AVEN_238559_1</name>
    <name evidence="4" type="ORF">AVEN_269481_1</name>
    <name evidence="3" type="ORF">AVEN_40328_1</name>
</gene>